<dbReference type="GO" id="GO:0022904">
    <property type="term" value="P:respiratory electron transport chain"/>
    <property type="evidence" value="ECO:0007669"/>
    <property type="project" value="InterPro"/>
</dbReference>
<comment type="subcellular location">
    <subcellularLocation>
        <location evidence="1">Cell membrane</location>
        <topology evidence="1">Multi-pass membrane protein</topology>
    </subcellularLocation>
</comment>
<sequence>MLRLAHKHDRAIRYLHWVNVPLLAVMIWSGLLIYWAYDPYQIAVGNFVLVKFFPDWFYQALDLEHGLSTGMAFHFAFMWLFALNGLAFVAYTVWSGHWRELWPNRRTPIEALHVVLHDLKIRKQPLPLGKFNAAQKLAYCGVLLMGAGSVVTGLAIYKPTQLAGLTFLLGGYEATRLEHFALTVGYVLFVLVHVSQVIKAGWNNFRGMVTGYELVPTSNEVTTDVRPEPVAAS</sequence>
<protein>
    <submittedName>
        <fullName evidence="8">Thiosulfate reductase</fullName>
    </submittedName>
</protein>
<dbReference type="SUPFAM" id="SSF81342">
    <property type="entry name" value="Transmembrane di-heme cytochromes"/>
    <property type="match status" value="1"/>
</dbReference>
<name>A0A5C1AVJ7_9BACT</name>
<feature type="transmembrane region" description="Helical" evidence="6">
    <location>
        <begin position="137"/>
        <end position="157"/>
    </location>
</feature>
<evidence type="ECO:0000313" key="9">
    <source>
        <dbReference type="Proteomes" id="UP000324974"/>
    </source>
</evidence>
<dbReference type="RefSeq" id="WP_149115092.1">
    <property type="nucleotide sequence ID" value="NZ_CP042425.1"/>
</dbReference>
<dbReference type="PANTHER" id="PTHR30485">
    <property type="entry name" value="NI/FE-HYDROGENASE 1 B-TYPE CYTOCHROME SUBUNIT"/>
    <property type="match status" value="1"/>
</dbReference>
<dbReference type="GO" id="GO:0020037">
    <property type="term" value="F:heme binding"/>
    <property type="evidence" value="ECO:0007669"/>
    <property type="project" value="TreeGrafter"/>
</dbReference>
<gene>
    <name evidence="8" type="ORF">PX52LOC_07958</name>
</gene>
<evidence type="ECO:0000256" key="3">
    <source>
        <dbReference type="ARBA" id="ARBA00022692"/>
    </source>
</evidence>
<dbReference type="InterPro" id="IPR051542">
    <property type="entry name" value="Hydrogenase_cytochrome"/>
</dbReference>
<keyword evidence="4 6" id="KW-1133">Transmembrane helix</keyword>
<dbReference type="Pfam" id="PF01292">
    <property type="entry name" value="Ni_hydr_CYTB"/>
    <property type="match status" value="1"/>
</dbReference>
<dbReference type="Gene3D" id="1.20.950.20">
    <property type="entry name" value="Transmembrane di-heme cytochromes, Chain C"/>
    <property type="match status" value="1"/>
</dbReference>
<feature type="transmembrane region" description="Helical" evidence="6">
    <location>
        <begin position="12"/>
        <end position="37"/>
    </location>
</feature>
<dbReference type="InterPro" id="IPR016174">
    <property type="entry name" value="Di-haem_cyt_TM"/>
</dbReference>
<evidence type="ECO:0000313" key="8">
    <source>
        <dbReference type="EMBL" id="QEL20838.1"/>
    </source>
</evidence>
<keyword evidence="9" id="KW-1185">Reference proteome</keyword>
<feature type="transmembrane region" description="Helical" evidence="6">
    <location>
        <begin position="71"/>
        <end position="94"/>
    </location>
</feature>
<reference evidence="9" key="1">
    <citation type="submission" date="2019-08" db="EMBL/GenBank/DDBJ databases">
        <title>Limnoglobus roseus gen. nov., sp. nov., a novel freshwater planctomycete with a giant genome from the family Gemmataceae.</title>
        <authorList>
            <person name="Kulichevskaya I.S."/>
            <person name="Naumoff D.G."/>
            <person name="Miroshnikov K."/>
            <person name="Ivanova A."/>
            <person name="Philippov D.A."/>
            <person name="Hakobyan A."/>
            <person name="Rijpstra I.C."/>
            <person name="Sinninghe Damste J.S."/>
            <person name="Liesack W."/>
            <person name="Dedysh S.N."/>
        </authorList>
    </citation>
    <scope>NUCLEOTIDE SEQUENCE [LARGE SCALE GENOMIC DNA]</scope>
    <source>
        <strain evidence="9">PX52</strain>
    </source>
</reference>
<evidence type="ECO:0000256" key="6">
    <source>
        <dbReference type="SAM" id="Phobius"/>
    </source>
</evidence>
<feature type="domain" description="Cytochrome b561 bacterial/Ni-hydrogenase" evidence="7">
    <location>
        <begin position="8"/>
        <end position="211"/>
    </location>
</feature>
<evidence type="ECO:0000256" key="5">
    <source>
        <dbReference type="ARBA" id="ARBA00023136"/>
    </source>
</evidence>
<keyword evidence="2" id="KW-1003">Cell membrane</keyword>
<evidence type="ECO:0000256" key="2">
    <source>
        <dbReference type="ARBA" id="ARBA00022475"/>
    </source>
</evidence>
<dbReference type="PANTHER" id="PTHR30485:SF1">
    <property type="entry name" value="CYTOCHROME YDHU-RELATED"/>
    <property type="match status" value="1"/>
</dbReference>
<dbReference type="GO" id="GO:0009055">
    <property type="term" value="F:electron transfer activity"/>
    <property type="evidence" value="ECO:0007669"/>
    <property type="project" value="InterPro"/>
</dbReference>
<keyword evidence="3 6" id="KW-0812">Transmembrane</keyword>
<proteinExistence type="predicted"/>
<dbReference type="GO" id="GO:0005886">
    <property type="term" value="C:plasma membrane"/>
    <property type="evidence" value="ECO:0007669"/>
    <property type="project" value="UniProtKB-SubCell"/>
</dbReference>
<dbReference type="InterPro" id="IPR011577">
    <property type="entry name" value="Cyt_b561_bac/Ni-Hgenase"/>
</dbReference>
<dbReference type="Proteomes" id="UP000324974">
    <property type="component" value="Chromosome"/>
</dbReference>
<keyword evidence="5 6" id="KW-0472">Membrane</keyword>
<evidence type="ECO:0000259" key="7">
    <source>
        <dbReference type="Pfam" id="PF01292"/>
    </source>
</evidence>
<accession>A0A5C1AVJ7</accession>
<dbReference type="AlphaFoldDB" id="A0A5C1AVJ7"/>
<organism evidence="8 9">
    <name type="scientific">Limnoglobus roseus</name>
    <dbReference type="NCBI Taxonomy" id="2598579"/>
    <lineage>
        <taxon>Bacteria</taxon>
        <taxon>Pseudomonadati</taxon>
        <taxon>Planctomycetota</taxon>
        <taxon>Planctomycetia</taxon>
        <taxon>Gemmatales</taxon>
        <taxon>Gemmataceae</taxon>
        <taxon>Limnoglobus</taxon>
    </lineage>
</organism>
<dbReference type="KEGG" id="lrs:PX52LOC_07958"/>
<dbReference type="OrthoDB" id="257690at2"/>
<dbReference type="EMBL" id="CP042425">
    <property type="protein sequence ID" value="QEL20838.1"/>
    <property type="molecule type" value="Genomic_DNA"/>
</dbReference>
<feature type="transmembrane region" description="Helical" evidence="6">
    <location>
        <begin position="177"/>
        <end position="198"/>
    </location>
</feature>
<evidence type="ECO:0000256" key="4">
    <source>
        <dbReference type="ARBA" id="ARBA00022989"/>
    </source>
</evidence>
<evidence type="ECO:0000256" key="1">
    <source>
        <dbReference type="ARBA" id="ARBA00004651"/>
    </source>
</evidence>